<dbReference type="OrthoDB" id="6133115at2759"/>
<evidence type="ECO:0000259" key="2">
    <source>
        <dbReference type="Pfam" id="PF26082"/>
    </source>
</evidence>
<dbReference type="EMBL" id="KV749454">
    <property type="protein sequence ID" value="OCL09406.1"/>
    <property type="molecule type" value="Genomic_DNA"/>
</dbReference>
<protein>
    <recommendedName>
        <fullName evidence="2">Oxidoreductase acuF-like C2H2 type zinc-finger domain-containing protein</fullName>
    </recommendedName>
</protein>
<dbReference type="PANTHER" id="PTHR35391:SF7">
    <property type="entry name" value="C2H2-TYPE DOMAIN-CONTAINING PROTEIN"/>
    <property type="match status" value="1"/>
</dbReference>
<accession>A0A8E2F2L2</accession>
<proteinExistence type="predicted"/>
<dbReference type="InterPro" id="IPR058925">
    <property type="entry name" value="zf-C2H2_AcuF"/>
</dbReference>
<dbReference type="AlphaFoldDB" id="A0A8E2F2L2"/>
<feature type="region of interest" description="Disordered" evidence="1">
    <location>
        <begin position="105"/>
        <end position="124"/>
    </location>
</feature>
<organism evidence="3 4">
    <name type="scientific">Glonium stellatum</name>
    <dbReference type="NCBI Taxonomy" id="574774"/>
    <lineage>
        <taxon>Eukaryota</taxon>
        <taxon>Fungi</taxon>
        <taxon>Dikarya</taxon>
        <taxon>Ascomycota</taxon>
        <taxon>Pezizomycotina</taxon>
        <taxon>Dothideomycetes</taxon>
        <taxon>Pleosporomycetidae</taxon>
        <taxon>Gloniales</taxon>
        <taxon>Gloniaceae</taxon>
        <taxon>Glonium</taxon>
    </lineage>
</organism>
<feature type="compositionally biased region" description="Low complexity" evidence="1">
    <location>
        <begin position="567"/>
        <end position="577"/>
    </location>
</feature>
<feature type="domain" description="Oxidoreductase acuF-like C2H2 type zinc-finger" evidence="2">
    <location>
        <begin position="393"/>
        <end position="422"/>
    </location>
</feature>
<dbReference type="PANTHER" id="PTHR35391">
    <property type="entry name" value="C2H2-TYPE DOMAIN-CONTAINING PROTEIN-RELATED"/>
    <property type="match status" value="1"/>
</dbReference>
<feature type="non-terminal residue" evidence="3">
    <location>
        <position position="608"/>
    </location>
</feature>
<feature type="compositionally biased region" description="Polar residues" evidence="1">
    <location>
        <begin position="549"/>
        <end position="566"/>
    </location>
</feature>
<evidence type="ECO:0000313" key="3">
    <source>
        <dbReference type="EMBL" id="OCL09406.1"/>
    </source>
</evidence>
<keyword evidence="4" id="KW-1185">Reference proteome</keyword>
<evidence type="ECO:0000313" key="4">
    <source>
        <dbReference type="Proteomes" id="UP000250140"/>
    </source>
</evidence>
<sequence length="608" mass="68884">MLPIAETSLLCMHSFHLLFSSLANSKPEFRNLMPPDIIDHEYRRLRVWCGNLGTQQKGHASLDFRLRESNVMHENVVKLLEQLRNNLSESVSVISGARLPYEQQSSLSNLSQDDSSDSDEQTTELEMRLSSIRDILNHMNKLSFTIRNPALRPKSLKAISYRETIQVGGEQQRIEQPVNMDEEVRHRILRWLEPFEDFEIPVENPENENMNTRIDLSMLYGKTAEDPYATQEREVDIFDVYGICDRLHMVELFRGLKIATSPDQPPVNKTIFERLVQGITKRRRQIRYWSRHAEKLAAGSFLHDVRLEVPQLSRIKPSDENHTEAEEISTKEPAPIIAPSTIFPTTEVSASYNQKLASVPDSSSVVSYASTAWDIQGRGVELPPPPREAALGNDFVCPYCSILCPAKHGQGRSWRGHVFQDLQAYMCTYDNCAEASRMYGSRSQWVEHEAQLHRKVWRCYEHTDAVFESPELLERHLGTQHAEKLTESQIADLIAVAETSLIDERQICPICLVEGHFERGLQNHLANHLERIALFALPRPSNETIKDSNTCSNASQGVGARSQATWSSSSLPSSDQESSSDKAVQKQQPPSLQILEGHTDSVSSVAFS</sequence>
<dbReference type="Pfam" id="PF26082">
    <property type="entry name" value="zf-C2H2_AcuF"/>
    <property type="match status" value="1"/>
</dbReference>
<dbReference type="Proteomes" id="UP000250140">
    <property type="component" value="Unassembled WGS sequence"/>
</dbReference>
<name>A0A8E2F2L2_9PEZI</name>
<gene>
    <name evidence="3" type="ORF">AOQ84DRAFT_388198</name>
</gene>
<feature type="compositionally biased region" description="Acidic residues" evidence="1">
    <location>
        <begin position="114"/>
        <end position="123"/>
    </location>
</feature>
<evidence type="ECO:0000256" key="1">
    <source>
        <dbReference type="SAM" id="MobiDB-lite"/>
    </source>
</evidence>
<reference evidence="3 4" key="1">
    <citation type="journal article" date="2016" name="Nat. Commun.">
        <title>Ectomycorrhizal ecology is imprinted in the genome of the dominant symbiotic fungus Cenococcum geophilum.</title>
        <authorList>
            <consortium name="DOE Joint Genome Institute"/>
            <person name="Peter M."/>
            <person name="Kohler A."/>
            <person name="Ohm R.A."/>
            <person name="Kuo A."/>
            <person name="Krutzmann J."/>
            <person name="Morin E."/>
            <person name="Arend M."/>
            <person name="Barry K.W."/>
            <person name="Binder M."/>
            <person name="Choi C."/>
            <person name="Clum A."/>
            <person name="Copeland A."/>
            <person name="Grisel N."/>
            <person name="Haridas S."/>
            <person name="Kipfer T."/>
            <person name="LaButti K."/>
            <person name="Lindquist E."/>
            <person name="Lipzen A."/>
            <person name="Maire R."/>
            <person name="Meier B."/>
            <person name="Mihaltcheva S."/>
            <person name="Molinier V."/>
            <person name="Murat C."/>
            <person name="Poggeler S."/>
            <person name="Quandt C.A."/>
            <person name="Sperisen C."/>
            <person name="Tritt A."/>
            <person name="Tisserant E."/>
            <person name="Crous P.W."/>
            <person name="Henrissat B."/>
            <person name="Nehls U."/>
            <person name="Egli S."/>
            <person name="Spatafora J.W."/>
            <person name="Grigoriev I.V."/>
            <person name="Martin F.M."/>
        </authorList>
    </citation>
    <scope>NUCLEOTIDE SEQUENCE [LARGE SCALE GENOMIC DNA]</scope>
    <source>
        <strain evidence="3 4">CBS 207.34</strain>
    </source>
</reference>
<feature type="region of interest" description="Disordered" evidence="1">
    <location>
        <begin position="549"/>
        <end position="608"/>
    </location>
</feature>